<gene>
    <name evidence="2" type="ORF">DFP81_11559</name>
</gene>
<dbReference type="RefSeq" id="WP_115898916.1">
    <property type="nucleotide sequence ID" value="NZ_QUNG01000015.1"/>
</dbReference>
<organism evidence="2 3">
    <name type="scientific">Marinomonas pollencensis</name>
    <dbReference type="NCBI Taxonomy" id="491954"/>
    <lineage>
        <taxon>Bacteria</taxon>
        <taxon>Pseudomonadati</taxon>
        <taxon>Pseudomonadota</taxon>
        <taxon>Gammaproteobacteria</taxon>
        <taxon>Oceanospirillales</taxon>
        <taxon>Oceanospirillaceae</taxon>
        <taxon>Marinomonas</taxon>
    </lineage>
</organism>
<keyword evidence="2" id="KW-0540">Nuclease</keyword>
<accession>A0A3E0DIS4</accession>
<dbReference type="GO" id="GO:0004527">
    <property type="term" value="F:exonuclease activity"/>
    <property type="evidence" value="ECO:0007669"/>
    <property type="project" value="UniProtKB-KW"/>
</dbReference>
<dbReference type="InterPro" id="IPR005135">
    <property type="entry name" value="Endo/exonuclease/phosphatase"/>
</dbReference>
<sequence length="350" mass="39226">MVVRIASYNTALSRSHQGALLTAIKSGRDKQVLATVALLQHIRPDIILLNEVDFDPSGQVVALLQQALRQPSSYPAIDYPYAYCQAVNTGMPSGRDFDKDGIASNQANDALGYGLFPGQYGMLLLSRFPIDTCASRTFKSFLWQDMPAPCLPKDAQGKPWFDVEDMAVLPLSSKSHWDVAVNVEGRVLRCLCSHPTPPVFDGEERRNACRNHDEIRFWTDYLSSESYFYDDQGRYGGLEQEDFVLLGDLNASPVEGDSYRQAIVNLLHHPKMSQCAFPESLGAAEHTTAINKSITKHHTAVWRMQADYVRPSQTLSPSNQAVFWPSKRSRAAQLLEHTSDHRLVYLDLHL</sequence>
<dbReference type="SUPFAM" id="SSF56219">
    <property type="entry name" value="DNase I-like"/>
    <property type="match status" value="1"/>
</dbReference>
<dbReference type="EMBL" id="QUNG01000015">
    <property type="protein sequence ID" value="REG81338.1"/>
    <property type="molecule type" value="Genomic_DNA"/>
</dbReference>
<feature type="domain" description="Endonuclease/exonuclease/phosphatase" evidence="1">
    <location>
        <begin position="26"/>
        <end position="341"/>
    </location>
</feature>
<dbReference type="GO" id="GO:0004519">
    <property type="term" value="F:endonuclease activity"/>
    <property type="evidence" value="ECO:0007669"/>
    <property type="project" value="UniProtKB-KW"/>
</dbReference>
<name>A0A3E0DIS4_9GAMM</name>
<dbReference type="Gene3D" id="3.60.10.10">
    <property type="entry name" value="Endonuclease/exonuclease/phosphatase"/>
    <property type="match status" value="1"/>
</dbReference>
<dbReference type="AlphaFoldDB" id="A0A3E0DIS4"/>
<dbReference type="InterPro" id="IPR036691">
    <property type="entry name" value="Endo/exonu/phosph_ase_sf"/>
</dbReference>
<keyword evidence="2" id="KW-0269">Exonuclease</keyword>
<dbReference type="Proteomes" id="UP000256542">
    <property type="component" value="Unassembled WGS sequence"/>
</dbReference>
<dbReference type="Pfam" id="PF03372">
    <property type="entry name" value="Exo_endo_phos"/>
    <property type="match status" value="1"/>
</dbReference>
<keyword evidence="3" id="KW-1185">Reference proteome</keyword>
<keyword evidence="2" id="KW-0378">Hydrolase</keyword>
<evidence type="ECO:0000313" key="3">
    <source>
        <dbReference type="Proteomes" id="UP000256542"/>
    </source>
</evidence>
<evidence type="ECO:0000313" key="2">
    <source>
        <dbReference type="EMBL" id="REG81338.1"/>
    </source>
</evidence>
<dbReference type="OrthoDB" id="292013at2"/>
<protein>
    <submittedName>
        <fullName evidence="2">Endonuclease/exonuclease/phosphatase family protein</fullName>
    </submittedName>
</protein>
<reference evidence="2 3" key="1">
    <citation type="submission" date="2018-08" db="EMBL/GenBank/DDBJ databases">
        <title>Genomic Encyclopedia of Type Strains, Phase III (KMG-III): the genomes of soil and plant-associated and newly described type strains.</title>
        <authorList>
            <person name="Whitman W."/>
        </authorList>
    </citation>
    <scope>NUCLEOTIDE SEQUENCE [LARGE SCALE GENOMIC DNA]</scope>
    <source>
        <strain evidence="2 3">CECT 7375</strain>
    </source>
</reference>
<comment type="caution">
    <text evidence="2">The sequence shown here is derived from an EMBL/GenBank/DDBJ whole genome shotgun (WGS) entry which is preliminary data.</text>
</comment>
<evidence type="ECO:0000259" key="1">
    <source>
        <dbReference type="Pfam" id="PF03372"/>
    </source>
</evidence>
<keyword evidence="2" id="KW-0255">Endonuclease</keyword>
<proteinExistence type="predicted"/>